<dbReference type="RefSeq" id="WP_115983048.1">
    <property type="nucleotide sequence ID" value="NZ_JAVDQS010000011.1"/>
</dbReference>
<accession>A0ABU1LI33</accession>
<keyword evidence="1" id="KW-0805">Transcription regulation</keyword>
<evidence type="ECO:0000313" key="5">
    <source>
        <dbReference type="EMBL" id="MDR6406388.1"/>
    </source>
</evidence>
<keyword evidence="2" id="KW-0238">DNA-binding</keyword>
<dbReference type="PROSITE" id="PS01124">
    <property type="entry name" value="HTH_ARAC_FAMILY_2"/>
    <property type="match status" value="1"/>
</dbReference>
<dbReference type="Pfam" id="PF12833">
    <property type="entry name" value="HTH_18"/>
    <property type="match status" value="1"/>
</dbReference>
<organism evidence="5 6">
    <name type="scientific">Chryseobacterium geocarposphaerae</name>
    <dbReference type="NCBI Taxonomy" id="1416776"/>
    <lineage>
        <taxon>Bacteria</taxon>
        <taxon>Pseudomonadati</taxon>
        <taxon>Bacteroidota</taxon>
        <taxon>Flavobacteriia</taxon>
        <taxon>Flavobacteriales</taxon>
        <taxon>Weeksellaceae</taxon>
        <taxon>Chryseobacterium group</taxon>
        <taxon>Chryseobacterium</taxon>
    </lineage>
</organism>
<dbReference type="PROSITE" id="PS00041">
    <property type="entry name" value="HTH_ARAC_FAMILY_1"/>
    <property type="match status" value="1"/>
</dbReference>
<dbReference type="SMART" id="SM00342">
    <property type="entry name" value="HTH_ARAC"/>
    <property type="match status" value="1"/>
</dbReference>
<evidence type="ECO:0000256" key="2">
    <source>
        <dbReference type="ARBA" id="ARBA00023125"/>
    </source>
</evidence>
<sequence length="289" mass="34393">MKNQSDKGLFFRSEDIKIVMQEDLYPEKFSSSIIIESPLSFNILFLLSPDIYLKTHYCGSKFLFKKNQYILHYSAQENIVELWTERQEILKYLQIQISYNYIVNLINPESDKESAHILESMIKNNFIFLHKQTPPYMTVEMHMILKEILGHPQKGVMQKLFVEAKIIKFLILIFEQFNERNITEETPEIPLMIKKFVDENYHKNIKVEDIGKLIGINQNKIRKEFKTQYNITVSNYIAELRMLRAKKLIINQEILIKEIAIECGYEYVQNFTRAFKKKFGVSPEKLRMQ</sequence>
<keyword evidence="6" id="KW-1185">Reference proteome</keyword>
<evidence type="ECO:0000256" key="3">
    <source>
        <dbReference type="ARBA" id="ARBA00023163"/>
    </source>
</evidence>
<gene>
    <name evidence="5" type="ORF">J2781_003346</name>
</gene>
<keyword evidence="3" id="KW-0804">Transcription</keyword>
<dbReference type="InterPro" id="IPR018060">
    <property type="entry name" value="HTH_AraC"/>
</dbReference>
<evidence type="ECO:0000256" key="1">
    <source>
        <dbReference type="ARBA" id="ARBA00023015"/>
    </source>
</evidence>
<dbReference type="SUPFAM" id="SSF46689">
    <property type="entry name" value="Homeodomain-like"/>
    <property type="match status" value="1"/>
</dbReference>
<dbReference type="Gene3D" id="1.10.10.60">
    <property type="entry name" value="Homeodomain-like"/>
    <property type="match status" value="2"/>
</dbReference>
<dbReference type="PANTHER" id="PTHR47893:SF1">
    <property type="entry name" value="REGULATORY PROTEIN PCHR"/>
    <property type="match status" value="1"/>
</dbReference>
<dbReference type="InterPro" id="IPR053142">
    <property type="entry name" value="PchR_regulatory_protein"/>
</dbReference>
<dbReference type="PRINTS" id="PR00032">
    <property type="entry name" value="HTHARAC"/>
</dbReference>
<dbReference type="PANTHER" id="PTHR47893">
    <property type="entry name" value="REGULATORY PROTEIN PCHR"/>
    <property type="match status" value="1"/>
</dbReference>
<dbReference type="Proteomes" id="UP001184853">
    <property type="component" value="Unassembled WGS sequence"/>
</dbReference>
<evidence type="ECO:0000313" key="6">
    <source>
        <dbReference type="Proteomes" id="UP001184853"/>
    </source>
</evidence>
<comment type="caution">
    <text evidence="5">The sequence shown here is derived from an EMBL/GenBank/DDBJ whole genome shotgun (WGS) entry which is preliminary data.</text>
</comment>
<evidence type="ECO:0000259" key="4">
    <source>
        <dbReference type="PROSITE" id="PS01124"/>
    </source>
</evidence>
<dbReference type="InterPro" id="IPR009057">
    <property type="entry name" value="Homeodomain-like_sf"/>
</dbReference>
<dbReference type="InterPro" id="IPR018062">
    <property type="entry name" value="HTH_AraC-typ_CS"/>
</dbReference>
<feature type="domain" description="HTH araC/xylS-type" evidence="4">
    <location>
        <begin position="191"/>
        <end position="289"/>
    </location>
</feature>
<proteinExistence type="predicted"/>
<protein>
    <submittedName>
        <fullName evidence="5">AraC-like DNA-binding protein</fullName>
    </submittedName>
</protein>
<dbReference type="EMBL" id="JAVDQS010000011">
    <property type="protein sequence ID" value="MDR6406388.1"/>
    <property type="molecule type" value="Genomic_DNA"/>
</dbReference>
<reference evidence="5 6" key="1">
    <citation type="submission" date="2023-07" db="EMBL/GenBank/DDBJ databases">
        <title>Sorghum-associated microbial communities from plants grown in Nebraska, USA.</title>
        <authorList>
            <person name="Schachtman D."/>
        </authorList>
    </citation>
    <scope>NUCLEOTIDE SEQUENCE [LARGE SCALE GENOMIC DNA]</scope>
    <source>
        <strain evidence="5 6">DS1709</strain>
    </source>
</reference>
<name>A0ABU1LI33_9FLAO</name>
<dbReference type="InterPro" id="IPR020449">
    <property type="entry name" value="Tscrpt_reg_AraC-type_HTH"/>
</dbReference>